<dbReference type="Gene3D" id="1.20.5.1930">
    <property type="match status" value="1"/>
</dbReference>
<sequence>MDADSLRLLAANHLVVEGLELDQVLRHIVDAAVSLIDAEYGALGVIAPDGHLERFIHVGISDEVAAKIGHLPEGRGILGAVIDSDAAIRLDDLGADSRSIGFPAHHPPMGAFLGVPIRTRNETYGNLYLTKRAGDSFTAEDEELVTGLAATAAIAIDNARLYEESVRAHRVSTALSEVTATLLAPDAGDAFGVVAERIAALVGADLVTIVVPGSSAAEYRIETARGVGAAAIEGSILPGNDWLVARAIAGGQVVSAENSADAPWLGDQFTDGSTVAVPFVVSGSPVGALCITRGSHSDAFSAIELATIAEFAAQAGLAVALAWARADRQRLDVIADRSRIARDLHDHVIQRLFGTGLGLQALAGSAPAHAAALDRHVAEIDTAIADIRTAIFALQNSAAESVRHRLLDVVTELTPSLRRPPRISFAGPVDLIASGALANDVVAVVREALANVARHAHADTAVVFVAATEKELTVTVDDDGVGVAASSVRASGTANMAARASAHGGAFVLEPRAGGGTRAIWQVPLASTAKEQR</sequence>
<evidence type="ECO:0000313" key="6">
    <source>
        <dbReference type="EMBL" id="MBA8817200.1"/>
    </source>
</evidence>
<dbReference type="GO" id="GO:0016020">
    <property type="term" value="C:membrane"/>
    <property type="evidence" value="ECO:0007669"/>
    <property type="project" value="InterPro"/>
</dbReference>
<comment type="caution">
    <text evidence="6">The sequence shown here is derived from an EMBL/GenBank/DDBJ whole genome shotgun (WGS) entry which is preliminary data.</text>
</comment>
<dbReference type="GO" id="GO:0046983">
    <property type="term" value="F:protein dimerization activity"/>
    <property type="evidence" value="ECO:0007669"/>
    <property type="project" value="InterPro"/>
</dbReference>
<dbReference type="InterPro" id="IPR050482">
    <property type="entry name" value="Sensor_HK_TwoCompSys"/>
</dbReference>
<dbReference type="InterPro" id="IPR003018">
    <property type="entry name" value="GAF"/>
</dbReference>
<dbReference type="InterPro" id="IPR011712">
    <property type="entry name" value="Sig_transdc_His_kin_sub3_dim/P"/>
</dbReference>
<dbReference type="PANTHER" id="PTHR24421">
    <property type="entry name" value="NITRATE/NITRITE SENSOR PROTEIN NARX-RELATED"/>
    <property type="match status" value="1"/>
</dbReference>
<dbReference type="SUPFAM" id="SSF55874">
    <property type="entry name" value="ATPase domain of HSP90 chaperone/DNA topoisomerase II/histidine kinase"/>
    <property type="match status" value="1"/>
</dbReference>
<feature type="domain" description="GAF" evidence="4">
    <location>
        <begin position="20"/>
        <end position="166"/>
    </location>
</feature>
<feature type="domain" description="Histidine kinase/HSP90-like ATPase" evidence="5">
    <location>
        <begin position="436"/>
        <end position="527"/>
    </location>
</feature>
<evidence type="ECO:0000259" key="5">
    <source>
        <dbReference type="SMART" id="SM00387"/>
    </source>
</evidence>
<name>A0A7W3PM44_9MICO</name>
<protein>
    <submittedName>
        <fullName evidence="6">Signal transduction histidine kinase</fullName>
    </submittedName>
</protein>
<dbReference type="Gene3D" id="3.30.450.40">
    <property type="match status" value="2"/>
</dbReference>
<dbReference type="GO" id="GO:0000155">
    <property type="term" value="F:phosphorelay sensor kinase activity"/>
    <property type="evidence" value="ECO:0007669"/>
    <property type="project" value="InterPro"/>
</dbReference>
<dbReference type="RefSeq" id="WP_167045745.1">
    <property type="nucleotide sequence ID" value="NZ_JAAOZB010000001.1"/>
</dbReference>
<organism evidence="6 7">
    <name type="scientific">Microbacterium halimionae</name>
    <dbReference type="NCBI Taxonomy" id="1526413"/>
    <lineage>
        <taxon>Bacteria</taxon>
        <taxon>Bacillati</taxon>
        <taxon>Actinomycetota</taxon>
        <taxon>Actinomycetes</taxon>
        <taxon>Micrococcales</taxon>
        <taxon>Microbacteriaceae</taxon>
        <taxon>Microbacterium</taxon>
    </lineage>
</organism>
<evidence type="ECO:0000256" key="2">
    <source>
        <dbReference type="ARBA" id="ARBA00022777"/>
    </source>
</evidence>
<keyword evidence="2 6" id="KW-0418">Kinase</keyword>
<dbReference type="Pfam" id="PF07730">
    <property type="entry name" value="HisKA_3"/>
    <property type="match status" value="1"/>
</dbReference>
<gene>
    <name evidence="6" type="ORF">FHX48_002298</name>
</gene>
<evidence type="ECO:0000256" key="3">
    <source>
        <dbReference type="ARBA" id="ARBA00023012"/>
    </source>
</evidence>
<keyword evidence="1" id="KW-0808">Transferase</keyword>
<accession>A0A7W3PM44</accession>
<dbReference type="SMART" id="SM00065">
    <property type="entry name" value="GAF"/>
    <property type="match status" value="2"/>
</dbReference>
<keyword evidence="7" id="KW-1185">Reference proteome</keyword>
<dbReference type="SMART" id="SM00387">
    <property type="entry name" value="HATPase_c"/>
    <property type="match status" value="1"/>
</dbReference>
<reference evidence="6 7" key="1">
    <citation type="submission" date="2020-07" db="EMBL/GenBank/DDBJ databases">
        <title>Sequencing the genomes of 1000 actinobacteria strains.</title>
        <authorList>
            <person name="Klenk H.-P."/>
        </authorList>
    </citation>
    <scope>NUCLEOTIDE SEQUENCE [LARGE SCALE GENOMIC DNA]</scope>
    <source>
        <strain evidence="6 7">DSM 27576</strain>
    </source>
</reference>
<keyword evidence="3" id="KW-0902">Two-component regulatory system</keyword>
<dbReference type="Pfam" id="PF02518">
    <property type="entry name" value="HATPase_c"/>
    <property type="match status" value="1"/>
</dbReference>
<dbReference type="CDD" id="cd16917">
    <property type="entry name" value="HATPase_UhpB-NarQ-NarX-like"/>
    <property type="match status" value="1"/>
</dbReference>
<dbReference type="InterPro" id="IPR036890">
    <property type="entry name" value="HATPase_C_sf"/>
</dbReference>
<feature type="domain" description="GAF" evidence="4">
    <location>
        <begin position="186"/>
        <end position="329"/>
    </location>
</feature>
<dbReference type="Gene3D" id="3.30.565.10">
    <property type="entry name" value="Histidine kinase-like ATPase, C-terminal domain"/>
    <property type="match status" value="1"/>
</dbReference>
<dbReference type="Pfam" id="PF13185">
    <property type="entry name" value="GAF_2"/>
    <property type="match status" value="2"/>
</dbReference>
<dbReference type="EMBL" id="JACGWY010000005">
    <property type="protein sequence ID" value="MBA8817200.1"/>
    <property type="molecule type" value="Genomic_DNA"/>
</dbReference>
<evidence type="ECO:0000256" key="1">
    <source>
        <dbReference type="ARBA" id="ARBA00022679"/>
    </source>
</evidence>
<dbReference type="InterPro" id="IPR003594">
    <property type="entry name" value="HATPase_dom"/>
</dbReference>
<proteinExistence type="predicted"/>
<evidence type="ECO:0000313" key="7">
    <source>
        <dbReference type="Proteomes" id="UP000526083"/>
    </source>
</evidence>
<dbReference type="InterPro" id="IPR029016">
    <property type="entry name" value="GAF-like_dom_sf"/>
</dbReference>
<dbReference type="AlphaFoldDB" id="A0A7W3PM44"/>
<evidence type="ECO:0000259" key="4">
    <source>
        <dbReference type="SMART" id="SM00065"/>
    </source>
</evidence>
<dbReference type="SUPFAM" id="SSF55781">
    <property type="entry name" value="GAF domain-like"/>
    <property type="match status" value="2"/>
</dbReference>
<dbReference type="Proteomes" id="UP000526083">
    <property type="component" value="Unassembled WGS sequence"/>
</dbReference>
<dbReference type="PANTHER" id="PTHR24421:SF56">
    <property type="entry name" value="OXYGEN SENSOR HISTIDINE KINASE RESPONSE REGULATOR DOST"/>
    <property type="match status" value="1"/>
</dbReference>